<evidence type="ECO:0000313" key="2">
    <source>
        <dbReference type="EMBL" id="VAW59874.1"/>
    </source>
</evidence>
<reference evidence="2" key="1">
    <citation type="submission" date="2018-06" db="EMBL/GenBank/DDBJ databases">
        <authorList>
            <person name="Zhirakovskaya E."/>
        </authorList>
    </citation>
    <scope>NUCLEOTIDE SEQUENCE</scope>
</reference>
<dbReference type="AlphaFoldDB" id="A0A3B0XUP7"/>
<feature type="transmembrane region" description="Helical" evidence="1">
    <location>
        <begin position="12"/>
        <end position="35"/>
    </location>
</feature>
<evidence type="ECO:0000256" key="1">
    <source>
        <dbReference type="SAM" id="Phobius"/>
    </source>
</evidence>
<keyword evidence="1" id="KW-0472">Membrane</keyword>
<name>A0A3B0XUP7_9ZZZZ</name>
<organism evidence="2">
    <name type="scientific">hydrothermal vent metagenome</name>
    <dbReference type="NCBI Taxonomy" id="652676"/>
    <lineage>
        <taxon>unclassified sequences</taxon>
        <taxon>metagenomes</taxon>
        <taxon>ecological metagenomes</taxon>
    </lineage>
</organism>
<gene>
    <name evidence="2" type="ORF">MNBD_GAMMA11-1931</name>
</gene>
<keyword evidence="1" id="KW-0812">Transmembrane</keyword>
<sequence length="56" mass="6535">MLQKPGKRRIDWGQVTGAVIFILFFCALILLGLYYDSDTQFESSFFEDVARAIKWE</sequence>
<proteinExistence type="predicted"/>
<accession>A0A3B0XUP7</accession>
<dbReference type="EMBL" id="UOFG01000100">
    <property type="protein sequence ID" value="VAW59874.1"/>
    <property type="molecule type" value="Genomic_DNA"/>
</dbReference>
<protein>
    <submittedName>
        <fullName evidence="2">Uncharacterized protein</fullName>
    </submittedName>
</protein>
<keyword evidence="1" id="KW-1133">Transmembrane helix</keyword>